<gene>
    <name evidence="2" type="ORF">SAMN05216267_102715</name>
</gene>
<dbReference type="AlphaFoldDB" id="A0A1H8PUQ8"/>
<name>A0A1H8PUQ8_9ACTN</name>
<dbReference type="Proteomes" id="UP000181951">
    <property type="component" value="Unassembled WGS sequence"/>
</dbReference>
<evidence type="ECO:0000256" key="1">
    <source>
        <dbReference type="SAM" id="MobiDB-lite"/>
    </source>
</evidence>
<sequence length="85" mass="9740">MWLRSSSRARGLVRHRLLELGDHERQRWNRPAPHAGSLPFTAQTQHAPAGWRGRRPCIAPGPFGTDTSRLTPYQKRQLAASPYWL</sequence>
<dbReference type="STRING" id="310780.SAMN05216267_102715"/>
<reference evidence="2 3" key="1">
    <citation type="submission" date="2016-10" db="EMBL/GenBank/DDBJ databases">
        <authorList>
            <person name="de Groot N.N."/>
        </authorList>
    </citation>
    <scope>NUCLEOTIDE SEQUENCE [LARGE SCALE GENOMIC DNA]</scope>
    <source>
        <strain evidence="2 3">CGMCC 4.2026</strain>
    </source>
</reference>
<keyword evidence="3" id="KW-1185">Reference proteome</keyword>
<proteinExistence type="predicted"/>
<evidence type="ECO:0000313" key="3">
    <source>
        <dbReference type="Proteomes" id="UP000181951"/>
    </source>
</evidence>
<organism evidence="2 3">
    <name type="scientific">Actinacidiphila rubida</name>
    <dbReference type="NCBI Taxonomy" id="310780"/>
    <lineage>
        <taxon>Bacteria</taxon>
        <taxon>Bacillati</taxon>
        <taxon>Actinomycetota</taxon>
        <taxon>Actinomycetes</taxon>
        <taxon>Kitasatosporales</taxon>
        <taxon>Streptomycetaceae</taxon>
        <taxon>Actinacidiphila</taxon>
    </lineage>
</organism>
<dbReference type="EMBL" id="FODD01000027">
    <property type="protein sequence ID" value="SEO45680.1"/>
    <property type="molecule type" value="Genomic_DNA"/>
</dbReference>
<protein>
    <submittedName>
        <fullName evidence="2">Uncharacterized protein</fullName>
    </submittedName>
</protein>
<feature type="region of interest" description="Disordered" evidence="1">
    <location>
        <begin position="28"/>
        <end position="69"/>
    </location>
</feature>
<evidence type="ECO:0000313" key="2">
    <source>
        <dbReference type="EMBL" id="SEO45680.1"/>
    </source>
</evidence>
<accession>A0A1H8PUQ8</accession>